<dbReference type="RefSeq" id="WP_169164054.1">
    <property type="nucleotide sequence ID" value="NZ_JABBFW010000066.1"/>
</dbReference>
<feature type="region of interest" description="Disordered" evidence="1">
    <location>
        <begin position="72"/>
        <end position="101"/>
    </location>
</feature>
<proteinExistence type="predicted"/>
<dbReference type="AlphaFoldDB" id="A0A848FJ53"/>
<sequence length="101" mass="11026">MSSQTRYTILLDAPTVSTLNDLQRKFGLTTRAAVFDLALVVLNWVAKQEEDGYEVGRAKGDNFQPLLLPRMQRSVPPAPAPATSAADEAPRIRVNPQPHGA</sequence>
<evidence type="ECO:0000313" key="2">
    <source>
        <dbReference type="EMBL" id="NML19166.1"/>
    </source>
</evidence>
<gene>
    <name evidence="2" type="ORF">HHL10_29790</name>
</gene>
<comment type="caution">
    <text evidence="2">The sequence shown here is derived from an EMBL/GenBank/DDBJ whole genome shotgun (WGS) entry which is preliminary data.</text>
</comment>
<accession>A0A848FJ53</accession>
<organism evidence="2 3">
    <name type="scientific">Azohydromonas caseinilytica</name>
    <dbReference type="NCBI Taxonomy" id="2728836"/>
    <lineage>
        <taxon>Bacteria</taxon>
        <taxon>Pseudomonadati</taxon>
        <taxon>Pseudomonadota</taxon>
        <taxon>Betaproteobacteria</taxon>
        <taxon>Burkholderiales</taxon>
        <taxon>Sphaerotilaceae</taxon>
        <taxon>Azohydromonas</taxon>
    </lineage>
</organism>
<name>A0A848FJ53_9BURK</name>
<reference evidence="2 3" key="1">
    <citation type="submission" date="2020-04" db="EMBL/GenBank/DDBJ databases">
        <title>Azohydromonas sp. isolated from soil.</title>
        <authorList>
            <person name="Dahal R.H."/>
        </authorList>
    </citation>
    <scope>NUCLEOTIDE SEQUENCE [LARGE SCALE GENOMIC DNA]</scope>
    <source>
        <strain evidence="2 3">G-1-1-14</strain>
    </source>
</reference>
<keyword evidence="3" id="KW-1185">Reference proteome</keyword>
<evidence type="ECO:0000313" key="3">
    <source>
        <dbReference type="Proteomes" id="UP000574067"/>
    </source>
</evidence>
<dbReference type="EMBL" id="JABBFW010000066">
    <property type="protein sequence ID" value="NML19166.1"/>
    <property type="molecule type" value="Genomic_DNA"/>
</dbReference>
<evidence type="ECO:0000256" key="1">
    <source>
        <dbReference type="SAM" id="MobiDB-lite"/>
    </source>
</evidence>
<dbReference type="Proteomes" id="UP000574067">
    <property type="component" value="Unassembled WGS sequence"/>
</dbReference>
<protein>
    <submittedName>
        <fullName evidence="2">Uncharacterized protein</fullName>
    </submittedName>
</protein>